<name>A0A9N9N674_9GLOM</name>
<evidence type="ECO:0000313" key="1">
    <source>
        <dbReference type="EMBL" id="CAG8704888.1"/>
    </source>
</evidence>
<accession>A0A9N9N674</accession>
<proteinExistence type="predicted"/>
<organism evidence="1 2">
    <name type="scientific">Dentiscutata erythropus</name>
    <dbReference type="NCBI Taxonomy" id="1348616"/>
    <lineage>
        <taxon>Eukaryota</taxon>
        <taxon>Fungi</taxon>
        <taxon>Fungi incertae sedis</taxon>
        <taxon>Mucoromycota</taxon>
        <taxon>Glomeromycotina</taxon>
        <taxon>Glomeromycetes</taxon>
        <taxon>Diversisporales</taxon>
        <taxon>Gigasporaceae</taxon>
        <taxon>Dentiscutata</taxon>
    </lineage>
</organism>
<sequence length="122" mass="13941">MSDNLCKYERCSRSLEKTSFISKTGNSTKVCYYCRNKDLTNYYAAKANKNIPCDQNPIEPKEMKKKLFEYILQIGNDEHIENEHSGIEFSCEISTTSLKSEPHELGKAIADIVGSADGYYYM</sequence>
<dbReference type="AlphaFoldDB" id="A0A9N9N674"/>
<gene>
    <name evidence="1" type="ORF">DERYTH_LOCUS13219</name>
</gene>
<comment type="caution">
    <text evidence="1">The sequence shown here is derived from an EMBL/GenBank/DDBJ whole genome shotgun (WGS) entry which is preliminary data.</text>
</comment>
<dbReference type="Proteomes" id="UP000789405">
    <property type="component" value="Unassembled WGS sequence"/>
</dbReference>
<dbReference type="EMBL" id="CAJVPY010009108">
    <property type="protein sequence ID" value="CAG8704888.1"/>
    <property type="molecule type" value="Genomic_DNA"/>
</dbReference>
<protein>
    <submittedName>
        <fullName evidence="1">16925_t:CDS:1</fullName>
    </submittedName>
</protein>
<keyword evidence="2" id="KW-1185">Reference proteome</keyword>
<evidence type="ECO:0000313" key="2">
    <source>
        <dbReference type="Proteomes" id="UP000789405"/>
    </source>
</evidence>
<reference evidence="1" key="1">
    <citation type="submission" date="2021-06" db="EMBL/GenBank/DDBJ databases">
        <authorList>
            <person name="Kallberg Y."/>
            <person name="Tangrot J."/>
            <person name="Rosling A."/>
        </authorList>
    </citation>
    <scope>NUCLEOTIDE SEQUENCE</scope>
    <source>
        <strain evidence="1">MA453B</strain>
    </source>
</reference>
<dbReference type="OrthoDB" id="6129702at2759"/>